<keyword evidence="3" id="KW-1185">Reference proteome</keyword>
<evidence type="ECO:0000259" key="1">
    <source>
        <dbReference type="SMART" id="SM00507"/>
    </source>
</evidence>
<protein>
    <submittedName>
        <fullName evidence="2">HNH endonuclease</fullName>
    </submittedName>
</protein>
<dbReference type="RefSeq" id="WP_182216178.1">
    <property type="nucleotide sequence ID" value="NZ_JACEZS010000005.1"/>
</dbReference>
<proteinExistence type="predicted"/>
<accession>A0A7W2EG77</accession>
<dbReference type="CDD" id="cd00085">
    <property type="entry name" value="HNHc"/>
    <property type="match status" value="1"/>
</dbReference>
<dbReference type="GO" id="GO:0004519">
    <property type="term" value="F:endonuclease activity"/>
    <property type="evidence" value="ECO:0007669"/>
    <property type="project" value="UniProtKB-KW"/>
</dbReference>
<feature type="domain" description="HNH nuclease" evidence="1">
    <location>
        <begin position="97"/>
        <end position="150"/>
    </location>
</feature>
<dbReference type="Proteomes" id="UP000566711">
    <property type="component" value="Unassembled WGS sequence"/>
</dbReference>
<gene>
    <name evidence="2" type="ORF">H3H36_08390</name>
</gene>
<keyword evidence="2" id="KW-0255">Endonuclease</keyword>
<organism evidence="2 3">
    <name type="scientific">Rugamonas fusca</name>
    <dbReference type="NCBI Taxonomy" id="2758568"/>
    <lineage>
        <taxon>Bacteria</taxon>
        <taxon>Pseudomonadati</taxon>
        <taxon>Pseudomonadota</taxon>
        <taxon>Betaproteobacteria</taxon>
        <taxon>Burkholderiales</taxon>
        <taxon>Oxalobacteraceae</taxon>
        <taxon>Telluria group</taxon>
        <taxon>Rugamonas</taxon>
    </lineage>
</organism>
<dbReference type="InterPro" id="IPR003615">
    <property type="entry name" value="HNH_nuc"/>
</dbReference>
<dbReference type="AlphaFoldDB" id="A0A7W2EG77"/>
<keyword evidence="2" id="KW-0540">Nuclease</keyword>
<dbReference type="Gene3D" id="1.10.30.50">
    <property type="match status" value="1"/>
</dbReference>
<reference evidence="2 3" key="1">
    <citation type="submission" date="2020-07" db="EMBL/GenBank/DDBJ databases">
        <title>Novel species isolated from subtropical streams in China.</title>
        <authorList>
            <person name="Lu H."/>
        </authorList>
    </citation>
    <scope>NUCLEOTIDE SEQUENCE [LARGE SCALE GENOMIC DNA]</scope>
    <source>
        <strain evidence="2 3">FT3S</strain>
    </source>
</reference>
<evidence type="ECO:0000313" key="3">
    <source>
        <dbReference type="Proteomes" id="UP000566711"/>
    </source>
</evidence>
<keyword evidence="2" id="KW-0378">Hydrolase</keyword>
<evidence type="ECO:0000313" key="2">
    <source>
        <dbReference type="EMBL" id="MBA5605377.1"/>
    </source>
</evidence>
<comment type="caution">
    <text evidence="2">The sequence shown here is derived from an EMBL/GenBank/DDBJ whole genome shotgun (WGS) entry which is preliminary data.</text>
</comment>
<dbReference type="SMART" id="SM00507">
    <property type="entry name" value="HNHc"/>
    <property type="match status" value="1"/>
</dbReference>
<name>A0A7W2EG77_9BURK</name>
<dbReference type="EMBL" id="JACEZS010000005">
    <property type="protein sequence ID" value="MBA5605377.1"/>
    <property type="molecule type" value="Genomic_DNA"/>
</dbReference>
<sequence>MMRLADPQYTYDKTLDECHSGITGNNSLKKKLNSNKKNLTDAGDNYSELSRKGELYLIKAINSKKGDDPVVLNDLKKSELMKFYDTYFVPEDKPTRAIYDYLLNSAKEKCPFCGGIGTPRNLDHFLPKSQFPQFSIYPRNLVPSCRDCNMDGNPIGFSETAEDQIIQPYLDDDRFFLEQWIHASYSKGVYDPTPGNFTYFTKPPAHWCDIDKKRVEKHFVEFNIAQRYSTKAAEHLGIALGQLNYFIKKTGVRDDDFIRDFFKSSADAASFPNHWQKGMYQALIDAILLP</sequence>